<keyword evidence="6 8" id="KW-1133">Transmembrane helix</keyword>
<dbReference type="InterPro" id="IPR020846">
    <property type="entry name" value="MFS_dom"/>
</dbReference>
<evidence type="ECO:0000313" key="11">
    <source>
        <dbReference type="Proteomes" id="UP001199659"/>
    </source>
</evidence>
<comment type="subcellular location">
    <subcellularLocation>
        <location evidence="1 8">Cell membrane</location>
        <topology evidence="1 8">Multi-pass membrane protein</topology>
    </subcellularLocation>
</comment>
<protein>
    <recommendedName>
        <fullName evidence="8">Multidrug resistance protein MdtG</fullName>
    </recommendedName>
</protein>
<reference evidence="10 11" key="1">
    <citation type="journal article" date="2022" name="Int. J. Syst. Evol. Microbiol.">
        <title>Pseudocitrobacter corydidari sp. nov., isolated from the Asian emerald cockroach Corydidarum magnifica.</title>
        <authorList>
            <person name="Guzman J."/>
            <person name="Poehlein A."/>
            <person name="Glaeser S.P."/>
            <person name="Schwengers O."/>
            <person name="Blom J."/>
            <person name="Hollensteiner J."/>
            <person name="Kampfer P."/>
            <person name="Vilcinskas A."/>
        </authorList>
    </citation>
    <scope>NUCLEOTIDE SEQUENCE [LARGE SCALE GENOMIC DNA]</scope>
    <source>
        <strain evidence="10">G163CM</strain>
    </source>
</reference>
<dbReference type="Proteomes" id="UP001199659">
    <property type="component" value="Chromosome"/>
</dbReference>
<proteinExistence type="inferred from homology"/>
<accession>A0ABY3S2R2</accession>
<feature type="transmembrane region" description="Helical" evidence="8">
    <location>
        <begin position="220"/>
        <end position="244"/>
    </location>
</feature>
<feature type="transmembrane region" description="Helical" evidence="8">
    <location>
        <begin position="290"/>
        <end position="308"/>
    </location>
</feature>
<dbReference type="PRINTS" id="PR01035">
    <property type="entry name" value="TCRTETA"/>
</dbReference>
<feature type="transmembrane region" description="Helical" evidence="8">
    <location>
        <begin position="374"/>
        <end position="396"/>
    </location>
</feature>
<feature type="transmembrane region" description="Helical" evidence="8">
    <location>
        <begin position="110"/>
        <end position="130"/>
    </location>
</feature>
<evidence type="ECO:0000256" key="8">
    <source>
        <dbReference type="HAMAP-Rule" id="MF_01528"/>
    </source>
</evidence>
<keyword evidence="7 8" id="KW-0472">Membrane</keyword>
<sequence>MPASDVDAPINWKRNLTIAWLGCFLTGAAFSLVMPFLPLYVEQLGVTGHSELNLWSGIVFSITFLFSAIASPFWGGLADRKGRKIMLLRSALGMAIVMLLMGLAQNIWQFLVLRALLGVLGGFVPNANALIATQVPRNKSGWALGTLSTGGVSGALLGPLAGGLLADSYGLRPVFFITATVLFLCFVLTLLLIREQFTPVNKKEMLHAREVISSLKNPKLVLSLFVTTLIIQVATGSIAPILTLYVRDLAGNVSNIAFISGMIASVPGVAALLSAPRLGKLGDRIGPEKILITALILSVLLLIPMSFVQNPLQLGILRFLLGAADGALLPAVQTLLVYNASNQIAGRVFSYNQSFRDIGNVTGPLIGSAVSASYGFRAVFCITAAVVLCNAIYTGFSLRRRTPAKTVR</sequence>
<evidence type="ECO:0000256" key="4">
    <source>
        <dbReference type="ARBA" id="ARBA00022519"/>
    </source>
</evidence>
<dbReference type="CDD" id="cd17391">
    <property type="entry name" value="MFS_MdtG_MDR_like"/>
    <property type="match status" value="1"/>
</dbReference>
<keyword evidence="5 8" id="KW-0812">Transmembrane</keyword>
<dbReference type="SUPFAM" id="SSF103473">
    <property type="entry name" value="MFS general substrate transporter"/>
    <property type="match status" value="1"/>
</dbReference>
<dbReference type="Pfam" id="PF00083">
    <property type="entry name" value="Sugar_tr"/>
    <property type="match status" value="1"/>
</dbReference>
<evidence type="ECO:0000256" key="5">
    <source>
        <dbReference type="ARBA" id="ARBA00022692"/>
    </source>
</evidence>
<dbReference type="EMBL" id="CP087880">
    <property type="protein sequence ID" value="UGS40967.1"/>
    <property type="molecule type" value="Genomic_DNA"/>
</dbReference>
<evidence type="ECO:0000256" key="1">
    <source>
        <dbReference type="ARBA" id="ARBA00004651"/>
    </source>
</evidence>
<dbReference type="PANTHER" id="PTHR43414:SF6">
    <property type="entry name" value="MULTIDRUG RESISTANCE PROTEIN MDTG"/>
    <property type="match status" value="1"/>
</dbReference>
<dbReference type="PANTHER" id="PTHR43414">
    <property type="entry name" value="MULTIDRUG RESISTANCE PROTEIN MDTG"/>
    <property type="match status" value="1"/>
</dbReference>
<dbReference type="InterPro" id="IPR001958">
    <property type="entry name" value="Tet-R_TetA/multi-R_MdtG-like"/>
</dbReference>
<dbReference type="Pfam" id="PF07690">
    <property type="entry name" value="MFS_1"/>
    <property type="match status" value="1"/>
</dbReference>
<evidence type="ECO:0000256" key="7">
    <source>
        <dbReference type="ARBA" id="ARBA00023136"/>
    </source>
</evidence>
<keyword evidence="4" id="KW-0997">Cell inner membrane</keyword>
<dbReference type="PROSITE" id="PS50850">
    <property type="entry name" value="MFS"/>
    <property type="match status" value="1"/>
</dbReference>
<evidence type="ECO:0000256" key="3">
    <source>
        <dbReference type="ARBA" id="ARBA00022475"/>
    </source>
</evidence>
<evidence type="ECO:0000259" key="9">
    <source>
        <dbReference type="PROSITE" id="PS50850"/>
    </source>
</evidence>
<dbReference type="InterPro" id="IPR005828">
    <property type="entry name" value="MFS_sugar_transport-like"/>
</dbReference>
<organism evidence="10 11">
    <name type="scientific">Pseudocitrobacter corydidari</name>
    <dbReference type="NCBI Taxonomy" id="2891570"/>
    <lineage>
        <taxon>Bacteria</taxon>
        <taxon>Pseudomonadati</taxon>
        <taxon>Pseudomonadota</taxon>
        <taxon>Gammaproteobacteria</taxon>
        <taxon>Enterobacterales</taxon>
        <taxon>Enterobacteriaceae</taxon>
        <taxon>Pseudocitrobacter</taxon>
    </lineage>
</organism>
<feature type="transmembrane region" description="Helical" evidence="8">
    <location>
        <begin position="174"/>
        <end position="193"/>
    </location>
</feature>
<keyword evidence="11" id="KW-1185">Reference proteome</keyword>
<keyword evidence="3 8" id="KW-1003">Cell membrane</keyword>
<dbReference type="Gene3D" id="1.20.1250.20">
    <property type="entry name" value="MFS general substrate transporter like domains"/>
    <property type="match status" value="2"/>
</dbReference>
<feature type="transmembrane region" description="Helical" evidence="8">
    <location>
        <begin position="142"/>
        <end position="162"/>
    </location>
</feature>
<dbReference type="InterPro" id="IPR036259">
    <property type="entry name" value="MFS_trans_sf"/>
</dbReference>
<evidence type="ECO:0000256" key="2">
    <source>
        <dbReference type="ARBA" id="ARBA00022448"/>
    </source>
</evidence>
<feature type="transmembrane region" description="Helical" evidence="8">
    <location>
        <begin position="52"/>
        <end position="74"/>
    </location>
</feature>
<feature type="transmembrane region" description="Helical" evidence="8">
    <location>
        <begin position="18"/>
        <end position="40"/>
    </location>
</feature>
<comment type="similarity">
    <text evidence="8">Belongs to the major facilitator superfamily. DHA1 family. MdtG (TC 2.A.1.2.20) subfamily.</text>
</comment>
<feature type="transmembrane region" description="Helical" evidence="8">
    <location>
        <begin position="256"/>
        <end position="278"/>
    </location>
</feature>
<dbReference type="HAMAP" id="MF_01528">
    <property type="entry name" value="MFS_MdtG"/>
    <property type="match status" value="1"/>
</dbReference>
<name>A0ABY3S2R2_9ENTR</name>
<dbReference type="InterPro" id="IPR023692">
    <property type="entry name" value="Mutidrug-R_MdtG"/>
</dbReference>
<dbReference type="InterPro" id="IPR011701">
    <property type="entry name" value="MFS"/>
</dbReference>
<dbReference type="RefSeq" id="WP_231827682.1">
    <property type="nucleotide sequence ID" value="NZ_CP087880.1"/>
</dbReference>
<feature type="domain" description="Major facilitator superfamily (MFS) profile" evidence="9">
    <location>
        <begin position="15"/>
        <end position="402"/>
    </location>
</feature>
<evidence type="ECO:0000256" key="6">
    <source>
        <dbReference type="ARBA" id="ARBA00022989"/>
    </source>
</evidence>
<dbReference type="NCBIfam" id="NF007372">
    <property type="entry name" value="PRK09874.1"/>
    <property type="match status" value="1"/>
</dbReference>
<keyword evidence="2 8" id="KW-0813">Transport</keyword>
<evidence type="ECO:0000313" key="10">
    <source>
        <dbReference type="EMBL" id="UGS40967.1"/>
    </source>
</evidence>
<feature type="transmembrane region" description="Helical" evidence="8">
    <location>
        <begin position="86"/>
        <end position="104"/>
    </location>
</feature>
<gene>
    <name evidence="10" type="primary">sbnD_1</name>
    <name evidence="8" type="synonym">mdtG</name>
    <name evidence="10" type="ORF">G163CM_16660</name>
</gene>